<comment type="caution">
    <text evidence="1">The sequence shown here is derived from an EMBL/GenBank/DDBJ whole genome shotgun (WGS) entry which is preliminary data.</text>
</comment>
<protein>
    <recommendedName>
        <fullName evidence="3">N-acetyltransferase domain-containing protein</fullName>
    </recommendedName>
</protein>
<accession>A0ABW3TDF9</accession>
<reference evidence="2" key="1">
    <citation type="journal article" date="2019" name="Int. J. Syst. Evol. Microbiol.">
        <title>The Global Catalogue of Microorganisms (GCM) 10K type strain sequencing project: providing services to taxonomists for standard genome sequencing and annotation.</title>
        <authorList>
            <consortium name="The Broad Institute Genomics Platform"/>
            <consortium name="The Broad Institute Genome Sequencing Center for Infectious Disease"/>
            <person name="Wu L."/>
            <person name="Ma J."/>
        </authorList>
    </citation>
    <scope>NUCLEOTIDE SEQUENCE [LARGE SCALE GENOMIC DNA]</scope>
    <source>
        <strain evidence="2">CCUG 55328</strain>
    </source>
</reference>
<name>A0ABW3TDF9_9RHOB</name>
<gene>
    <name evidence="1" type="ORF">ACFQ3C_05250</name>
</gene>
<dbReference type="EMBL" id="JBHTKR010000002">
    <property type="protein sequence ID" value="MFD1194067.1"/>
    <property type="molecule type" value="Genomic_DNA"/>
</dbReference>
<keyword evidence="2" id="KW-1185">Reference proteome</keyword>
<evidence type="ECO:0000313" key="1">
    <source>
        <dbReference type="EMBL" id="MFD1194067.1"/>
    </source>
</evidence>
<evidence type="ECO:0008006" key="3">
    <source>
        <dbReference type="Google" id="ProtNLM"/>
    </source>
</evidence>
<dbReference type="RefSeq" id="WP_380789432.1">
    <property type="nucleotide sequence ID" value="NZ_JBHTKR010000002.1"/>
</dbReference>
<proteinExistence type="predicted"/>
<organism evidence="1 2">
    <name type="scientific">Seohaeicola saemankumensis</name>
    <dbReference type="NCBI Taxonomy" id="481181"/>
    <lineage>
        <taxon>Bacteria</taxon>
        <taxon>Pseudomonadati</taxon>
        <taxon>Pseudomonadota</taxon>
        <taxon>Alphaproteobacteria</taxon>
        <taxon>Rhodobacterales</taxon>
        <taxon>Roseobacteraceae</taxon>
        <taxon>Seohaeicola</taxon>
    </lineage>
</organism>
<sequence length="190" mass="21382">MVSLDLTDVQAAESRERPDADHASSASAIHQALFFDWDGDDLELLRLMMTRKGVDLETAAQVFFNGTPERFNMIAKADLPVAAQARCNLLDSIHRRIVCGFYLPDPERGLGLARASMQDWINRQDMDGAAGRSGRWVFDREVLDLQMTGPGRAIIRPRSEDLVAAPPLWERLTRIVRRDKHAMQPSDLPD</sequence>
<evidence type="ECO:0000313" key="2">
    <source>
        <dbReference type="Proteomes" id="UP001597151"/>
    </source>
</evidence>
<dbReference type="Proteomes" id="UP001597151">
    <property type="component" value="Unassembled WGS sequence"/>
</dbReference>